<dbReference type="RefSeq" id="WP_208867598.1">
    <property type="nucleotide sequence ID" value="NZ_FUIG01000013.1"/>
</dbReference>
<proteinExistence type="predicted"/>
<keyword evidence="2" id="KW-1185">Reference proteome</keyword>
<protein>
    <submittedName>
        <fullName evidence="1">Activator of Hsp90 ATPase-like protein</fullName>
    </submittedName>
</protein>
<dbReference type="EMBL" id="FUIG01000013">
    <property type="protein sequence ID" value="SJM29307.1"/>
    <property type="molecule type" value="Genomic_DNA"/>
</dbReference>
<evidence type="ECO:0000313" key="1">
    <source>
        <dbReference type="EMBL" id="SJM29307.1"/>
    </source>
</evidence>
<gene>
    <name evidence="1" type="ORF">BQ8482_111237</name>
</gene>
<name>A0A2P9ADU5_9HYPH</name>
<organism evidence="1 2">
    <name type="scientific">Mesorhizobium delmotii</name>
    <dbReference type="NCBI Taxonomy" id="1631247"/>
    <lineage>
        <taxon>Bacteria</taxon>
        <taxon>Pseudomonadati</taxon>
        <taxon>Pseudomonadota</taxon>
        <taxon>Alphaproteobacteria</taxon>
        <taxon>Hyphomicrobiales</taxon>
        <taxon>Phyllobacteriaceae</taxon>
        <taxon>Mesorhizobium</taxon>
    </lineage>
</organism>
<accession>A0A2P9ADU5</accession>
<evidence type="ECO:0000313" key="2">
    <source>
        <dbReference type="Proteomes" id="UP000245698"/>
    </source>
</evidence>
<dbReference type="Proteomes" id="UP000245698">
    <property type="component" value="Unassembled WGS sequence"/>
</dbReference>
<dbReference type="AlphaFoldDB" id="A0A2P9ADU5"/>
<sequence length="146" mass="16146">MEGFESGWPGFFEVLRVYLSHFAGEKAASFSVMANTQAGQLSTWRRLTETLGLAGANVGEERSGPQQPERLSGMVERVRQDDKQRFVVLRLNAPAPGIALIGTYGTDGSANASMALYLYGDDAEQRAAEGEPKWRNWFGETFKHSR</sequence>
<reference evidence="2" key="1">
    <citation type="submission" date="2016-12" db="EMBL/GenBank/DDBJ databases">
        <authorList>
            <person name="Brunel B."/>
        </authorList>
    </citation>
    <scope>NUCLEOTIDE SEQUENCE [LARGE SCALE GENOMIC DNA]</scope>
</reference>